<dbReference type="FunFam" id="1.10.20.140:FF:000001">
    <property type="entry name" value="tRNA dimethylallyltransferase"/>
    <property type="match status" value="1"/>
</dbReference>
<evidence type="ECO:0000256" key="5">
    <source>
        <dbReference type="ARBA" id="ARBA00022694"/>
    </source>
</evidence>
<dbReference type="Proteomes" id="UP000309544">
    <property type="component" value="Unassembled WGS sequence"/>
</dbReference>
<feature type="binding site" evidence="10">
    <location>
        <begin position="19"/>
        <end position="24"/>
    </location>
    <ligand>
        <name>substrate</name>
    </ligand>
</feature>
<sequence length="305" mass="34924">MQHHTLHSDNTILVITGPTASGKSSLAHELARRMHGEIISADSRQIYRQLDIGTAKPSREMQEEIPYHLLDICDIGEEFTAWDFIQRTSNCIHDIRSRGRQPIVAGGTTLYIQGLLQGFTNLPAKDPAIRARLEEEIRNEGPEALFRRLEQLDPMQAATLDPSKTQRLIRSLEIIELSGKTVTELMQQQEKEKPGFNMHPVALSVPRGILYNRINERTDTMMEQGLLEEAKNLHEQFGQRLIESERINALETVGYSELFDHFNGAISLDEAITLIKQHTRNYAKRQLTFFRNKLDLFWMPPPDTN</sequence>
<protein>
    <recommendedName>
        <fullName evidence="10">tRNA dimethylallyltransferase</fullName>
        <ecNumber evidence="10">2.5.1.75</ecNumber>
    </recommendedName>
    <alternativeName>
        <fullName evidence="10">Dimethylallyl diphosphate:tRNA dimethylallyltransferase</fullName>
        <shortName evidence="10">DMAPP:tRNA dimethylallyltransferase</shortName>
        <shortName evidence="10">DMATase</shortName>
    </alternativeName>
    <alternativeName>
        <fullName evidence="10">Isopentenyl-diphosphate:tRNA isopentenyltransferase</fullName>
        <shortName evidence="10">IPP transferase</shortName>
        <shortName evidence="10">IPPT</shortName>
        <shortName evidence="10">IPTase</shortName>
    </alternativeName>
</protein>
<comment type="function">
    <text evidence="2 10 12">Catalyzes the transfer of a dimethylallyl group onto the adenine at position 37 in tRNAs that read codons beginning with uridine, leading to the formation of N6-(dimethylallyl)adenosine (i(6)A).</text>
</comment>
<dbReference type="RefSeq" id="WP_139626399.1">
    <property type="nucleotide sequence ID" value="NZ_VDCI01000003.1"/>
</dbReference>
<feature type="binding site" evidence="10">
    <location>
        <begin position="17"/>
        <end position="24"/>
    </location>
    <ligand>
        <name>ATP</name>
        <dbReference type="ChEBI" id="CHEBI:30616"/>
    </ligand>
</feature>
<dbReference type="EC" id="2.5.1.75" evidence="10"/>
<dbReference type="Pfam" id="PF01715">
    <property type="entry name" value="IPPT"/>
    <property type="match status" value="1"/>
</dbReference>
<evidence type="ECO:0000313" key="14">
    <source>
        <dbReference type="EMBL" id="TNJ36862.1"/>
    </source>
</evidence>
<evidence type="ECO:0000256" key="3">
    <source>
        <dbReference type="ARBA" id="ARBA00005842"/>
    </source>
</evidence>
<comment type="caution">
    <text evidence="14">The sequence shown here is derived from an EMBL/GenBank/DDBJ whole genome shotgun (WGS) entry which is preliminary data.</text>
</comment>
<proteinExistence type="inferred from homology"/>
<comment type="subunit">
    <text evidence="10">Monomer.</text>
</comment>
<evidence type="ECO:0000256" key="10">
    <source>
        <dbReference type="HAMAP-Rule" id="MF_00185"/>
    </source>
</evidence>
<feature type="site" description="Interaction with substrate tRNA" evidence="10">
    <location>
        <position position="130"/>
    </location>
</feature>
<keyword evidence="8 10" id="KW-0460">Magnesium</keyword>
<dbReference type="GO" id="GO:0052381">
    <property type="term" value="F:tRNA dimethylallyltransferase activity"/>
    <property type="evidence" value="ECO:0007669"/>
    <property type="project" value="UniProtKB-UniRule"/>
</dbReference>
<comment type="similarity">
    <text evidence="3 10 13">Belongs to the IPP transferase family.</text>
</comment>
<evidence type="ECO:0000256" key="6">
    <source>
        <dbReference type="ARBA" id="ARBA00022741"/>
    </source>
</evidence>
<keyword evidence="7 10" id="KW-0067">ATP-binding</keyword>
<dbReference type="GO" id="GO:0005524">
    <property type="term" value="F:ATP binding"/>
    <property type="evidence" value="ECO:0007669"/>
    <property type="project" value="UniProtKB-UniRule"/>
</dbReference>
<dbReference type="EMBL" id="VDCI01000003">
    <property type="protein sequence ID" value="TNJ36862.1"/>
    <property type="molecule type" value="Genomic_DNA"/>
</dbReference>
<evidence type="ECO:0000256" key="2">
    <source>
        <dbReference type="ARBA" id="ARBA00003213"/>
    </source>
</evidence>
<evidence type="ECO:0000256" key="7">
    <source>
        <dbReference type="ARBA" id="ARBA00022840"/>
    </source>
</evidence>
<dbReference type="Gene3D" id="3.40.50.300">
    <property type="entry name" value="P-loop containing nucleotide triphosphate hydrolases"/>
    <property type="match status" value="1"/>
</dbReference>
<accession>A0A5C4S158</accession>
<dbReference type="InterPro" id="IPR018022">
    <property type="entry name" value="IPT"/>
</dbReference>
<evidence type="ECO:0000256" key="12">
    <source>
        <dbReference type="RuleBase" id="RU003784"/>
    </source>
</evidence>
<comment type="cofactor">
    <cofactor evidence="1 10">
        <name>Mg(2+)</name>
        <dbReference type="ChEBI" id="CHEBI:18420"/>
    </cofactor>
</comment>
<feature type="region of interest" description="Interaction with substrate tRNA" evidence="10">
    <location>
        <begin position="166"/>
        <end position="170"/>
    </location>
</feature>
<keyword evidence="5 10" id="KW-0819">tRNA processing</keyword>
<keyword evidence="6 10" id="KW-0547">Nucleotide-binding</keyword>
<evidence type="ECO:0000256" key="9">
    <source>
        <dbReference type="ARBA" id="ARBA00049563"/>
    </source>
</evidence>
<feature type="site" description="Interaction with substrate tRNA" evidence="10">
    <location>
        <position position="108"/>
    </location>
</feature>
<keyword evidence="15" id="KW-1185">Reference proteome</keyword>
<evidence type="ECO:0000256" key="4">
    <source>
        <dbReference type="ARBA" id="ARBA00022679"/>
    </source>
</evidence>
<evidence type="ECO:0000256" key="13">
    <source>
        <dbReference type="RuleBase" id="RU003785"/>
    </source>
</evidence>
<dbReference type="HAMAP" id="MF_00185">
    <property type="entry name" value="IPP_trans"/>
    <property type="match status" value="1"/>
</dbReference>
<reference evidence="14 15" key="1">
    <citation type="submission" date="2019-05" db="EMBL/GenBank/DDBJ databases">
        <title>Draft Whole-Genome sequence of the green sulfur bacterium Prosthecochloris vibrioformis DSM 260.</title>
        <authorList>
            <person name="Meyer T.E."/>
            <person name="Kyndt J.A."/>
        </authorList>
    </citation>
    <scope>NUCLEOTIDE SEQUENCE [LARGE SCALE GENOMIC DNA]</scope>
    <source>
        <strain evidence="14 15">DSM 260</strain>
    </source>
</reference>
<gene>
    <name evidence="10 14" type="primary">miaA</name>
    <name evidence="14" type="ORF">FGF68_04595</name>
</gene>
<comment type="caution">
    <text evidence="10">Lacks conserved residue(s) required for the propagation of feature annotation.</text>
</comment>
<comment type="catalytic activity">
    <reaction evidence="9 10 11">
        <text>adenosine(37) in tRNA + dimethylallyl diphosphate = N(6)-dimethylallyladenosine(37) in tRNA + diphosphate</text>
        <dbReference type="Rhea" id="RHEA:26482"/>
        <dbReference type="Rhea" id="RHEA-COMP:10162"/>
        <dbReference type="Rhea" id="RHEA-COMP:10375"/>
        <dbReference type="ChEBI" id="CHEBI:33019"/>
        <dbReference type="ChEBI" id="CHEBI:57623"/>
        <dbReference type="ChEBI" id="CHEBI:74411"/>
        <dbReference type="ChEBI" id="CHEBI:74415"/>
        <dbReference type="EC" id="2.5.1.75"/>
    </reaction>
</comment>
<dbReference type="NCBIfam" id="TIGR00174">
    <property type="entry name" value="miaA"/>
    <property type="match status" value="1"/>
</dbReference>
<feature type="region of interest" description="Interaction with substrate tRNA" evidence="10">
    <location>
        <begin position="42"/>
        <end position="45"/>
    </location>
</feature>
<dbReference type="PANTHER" id="PTHR11088:SF60">
    <property type="entry name" value="TRNA DIMETHYLALLYLTRANSFERASE"/>
    <property type="match status" value="1"/>
</dbReference>
<evidence type="ECO:0000256" key="11">
    <source>
        <dbReference type="RuleBase" id="RU003783"/>
    </source>
</evidence>
<dbReference type="AlphaFoldDB" id="A0A5C4S158"/>
<dbReference type="GO" id="GO:0006400">
    <property type="term" value="P:tRNA modification"/>
    <property type="evidence" value="ECO:0007669"/>
    <property type="project" value="TreeGrafter"/>
</dbReference>
<organism evidence="14 15">
    <name type="scientific">Prosthecochloris vibrioformis</name>
    <name type="common">Chlorobium vibrioforme</name>
    <dbReference type="NCBI Taxonomy" id="1098"/>
    <lineage>
        <taxon>Bacteria</taxon>
        <taxon>Pseudomonadati</taxon>
        <taxon>Chlorobiota</taxon>
        <taxon>Chlorobiia</taxon>
        <taxon>Chlorobiales</taxon>
        <taxon>Chlorobiaceae</taxon>
        <taxon>Prosthecochloris</taxon>
    </lineage>
</organism>
<keyword evidence="4 10" id="KW-0808">Transferase</keyword>
<evidence type="ECO:0000256" key="8">
    <source>
        <dbReference type="ARBA" id="ARBA00022842"/>
    </source>
</evidence>
<dbReference type="SUPFAM" id="SSF52540">
    <property type="entry name" value="P-loop containing nucleoside triphosphate hydrolases"/>
    <property type="match status" value="2"/>
</dbReference>
<name>A0A5C4S158_PROVB</name>
<evidence type="ECO:0000313" key="15">
    <source>
        <dbReference type="Proteomes" id="UP000309544"/>
    </source>
</evidence>
<evidence type="ECO:0000256" key="1">
    <source>
        <dbReference type="ARBA" id="ARBA00001946"/>
    </source>
</evidence>
<dbReference type="InterPro" id="IPR027417">
    <property type="entry name" value="P-loop_NTPase"/>
</dbReference>
<dbReference type="Gene3D" id="1.10.20.140">
    <property type="match status" value="1"/>
</dbReference>
<dbReference type="PANTHER" id="PTHR11088">
    <property type="entry name" value="TRNA DIMETHYLALLYLTRANSFERASE"/>
    <property type="match status" value="1"/>
</dbReference>
<dbReference type="InterPro" id="IPR039657">
    <property type="entry name" value="Dimethylallyltransferase"/>
</dbReference>